<evidence type="ECO:0000313" key="6">
    <source>
        <dbReference type="EMBL" id="SSX18011.1"/>
    </source>
</evidence>
<dbReference type="PRINTS" id="PR00633">
    <property type="entry name" value="RCCNDNSATION"/>
</dbReference>
<dbReference type="Gene3D" id="2.130.10.30">
    <property type="entry name" value="Regulator of chromosome condensation 1/beta-lactamase-inhibitor protein II"/>
    <property type="match status" value="1"/>
</dbReference>
<dbReference type="Pfam" id="PF25390">
    <property type="entry name" value="WD40_RLD"/>
    <property type="match status" value="1"/>
</dbReference>
<dbReference type="VEuPathDB" id="VectorBase:CSON006043"/>
<evidence type="ECO:0000256" key="4">
    <source>
        <dbReference type="SAM" id="MobiDB-lite"/>
    </source>
</evidence>
<feature type="region of interest" description="Disordered" evidence="4">
    <location>
        <begin position="1"/>
        <end position="33"/>
    </location>
</feature>
<dbReference type="SUPFAM" id="SSF50985">
    <property type="entry name" value="RCC1/BLIP-II"/>
    <property type="match status" value="1"/>
</dbReference>
<dbReference type="AlphaFoldDB" id="A0A336LML3"/>
<dbReference type="PROSITE" id="PS50012">
    <property type="entry name" value="RCC1_3"/>
    <property type="match status" value="6"/>
</dbReference>
<gene>
    <name evidence="6" type="primary">CSON006043</name>
</gene>
<evidence type="ECO:0000259" key="5">
    <source>
        <dbReference type="Pfam" id="PF25390"/>
    </source>
</evidence>
<dbReference type="PANTHER" id="PTHR45982">
    <property type="entry name" value="REGULATOR OF CHROMOSOME CONDENSATION"/>
    <property type="match status" value="1"/>
</dbReference>
<feature type="repeat" description="RCC1" evidence="3">
    <location>
        <begin position="107"/>
        <end position="158"/>
    </location>
</feature>
<dbReference type="InterPro" id="IPR058923">
    <property type="entry name" value="RCC1-like_dom"/>
</dbReference>
<sequence>MVKRKTSRAGSARLSEESGPKETKEEGRRPAKIARTVSKRTPALELPIPSRLVQAGNLLVCGQGDVGQLGLGEDVMEKTRPALLAEVKNVVDVAAGGMHSICLTKTGEIYTFGCNDEGALGRDTSEEGSEFNAVKVTLPGKIVKISSGDSHSACLLEDGRVYAWGSFRDSHGNMGLTLEGNKKEPVHIVPDMTCVDIASGADHLVILTQTGKIFTVGCAEQGQLGRLGIRAASGESRRGKTHLLSPELVQIKFGRVHADAVWASTYCTFLREKGTNKIYAFGLNNYNQLGLKKTSEPSFSPKVNSFDDVKMIAGGSHHTLVLKNDHKVYAIGRKEYGRLGLGQVSEDVEELTVIPKLADKKVVHISCGDCTSFALTDDGQVYAWGIGTNSQLGTGNDEDVWEPVLLQSAQVKDKKVIGVSGGAQHTLFIVTDKKGQNTDQADTEPKVNGKK</sequence>
<dbReference type="PROSITE" id="PS00626">
    <property type="entry name" value="RCC1_2"/>
    <property type="match status" value="3"/>
</dbReference>
<evidence type="ECO:0000256" key="3">
    <source>
        <dbReference type="PROSITE-ProRule" id="PRU00235"/>
    </source>
</evidence>
<dbReference type="EMBL" id="UFQT01000022">
    <property type="protein sequence ID" value="SSX18011.1"/>
    <property type="molecule type" value="Genomic_DNA"/>
</dbReference>
<dbReference type="PANTHER" id="PTHR45982:SF1">
    <property type="entry name" value="REGULATOR OF CHROMOSOME CONDENSATION"/>
    <property type="match status" value="1"/>
</dbReference>
<feature type="repeat" description="RCC1" evidence="3">
    <location>
        <begin position="56"/>
        <end position="106"/>
    </location>
</feature>
<feature type="repeat" description="RCC1" evidence="3">
    <location>
        <begin position="326"/>
        <end position="378"/>
    </location>
</feature>
<keyword evidence="1" id="KW-0344">Guanine-nucleotide releasing factor</keyword>
<dbReference type="PROSITE" id="PS00625">
    <property type="entry name" value="RCC1_1"/>
    <property type="match status" value="1"/>
</dbReference>
<protein>
    <submittedName>
        <fullName evidence="6">CSON006043 protein</fullName>
    </submittedName>
</protein>
<name>A0A336LML3_CULSO</name>
<evidence type="ECO:0000256" key="1">
    <source>
        <dbReference type="ARBA" id="ARBA00022658"/>
    </source>
</evidence>
<feature type="compositionally biased region" description="Basic and acidic residues" evidence="4">
    <location>
        <begin position="14"/>
        <end position="29"/>
    </location>
</feature>
<organism evidence="6">
    <name type="scientific">Culicoides sonorensis</name>
    <name type="common">Biting midge</name>
    <dbReference type="NCBI Taxonomy" id="179676"/>
    <lineage>
        <taxon>Eukaryota</taxon>
        <taxon>Metazoa</taxon>
        <taxon>Ecdysozoa</taxon>
        <taxon>Arthropoda</taxon>
        <taxon>Hexapoda</taxon>
        <taxon>Insecta</taxon>
        <taxon>Pterygota</taxon>
        <taxon>Neoptera</taxon>
        <taxon>Endopterygota</taxon>
        <taxon>Diptera</taxon>
        <taxon>Nematocera</taxon>
        <taxon>Chironomoidea</taxon>
        <taxon>Ceratopogonidae</taxon>
        <taxon>Ceratopogoninae</taxon>
        <taxon>Culicoides</taxon>
        <taxon>Monoculicoides</taxon>
    </lineage>
</organism>
<dbReference type="InterPro" id="IPR009091">
    <property type="entry name" value="RCC1/BLIP-II"/>
</dbReference>
<proteinExistence type="predicted"/>
<dbReference type="GO" id="GO:0005737">
    <property type="term" value="C:cytoplasm"/>
    <property type="evidence" value="ECO:0007669"/>
    <property type="project" value="TreeGrafter"/>
</dbReference>
<reference evidence="6" key="1">
    <citation type="submission" date="2018-07" db="EMBL/GenBank/DDBJ databases">
        <authorList>
            <person name="Quirk P.G."/>
            <person name="Krulwich T.A."/>
        </authorList>
    </citation>
    <scope>NUCLEOTIDE SEQUENCE</scope>
</reference>
<dbReference type="InterPro" id="IPR000408">
    <property type="entry name" value="Reg_chr_condens"/>
</dbReference>
<dbReference type="GO" id="GO:0005085">
    <property type="term" value="F:guanyl-nucleotide exchange factor activity"/>
    <property type="evidence" value="ECO:0007669"/>
    <property type="project" value="TreeGrafter"/>
</dbReference>
<dbReference type="InterPro" id="IPR051553">
    <property type="entry name" value="Ran_GTPase-activating"/>
</dbReference>
<keyword evidence="2" id="KW-0677">Repeat</keyword>
<feature type="repeat" description="RCC1" evidence="3">
    <location>
        <begin position="276"/>
        <end position="325"/>
    </location>
</feature>
<feature type="repeat" description="RCC1" evidence="3">
    <location>
        <begin position="159"/>
        <end position="210"/>
    </location>
</feature>
<accession>A0A336LML3</accession>
<evidence type="ECO:0000256" key="2">
    <source>
        <dbReference type="ARBA" id="ARBA00022737"/>
    </source>
</evidence>
<feature type="domain" description="RCC1-like" evidence="5">
    <location>
        <begin position="58"/>
        <end position="428"/>
    </location>
</feature>
<dbReference type="OMA" id="IFVWGTG"/>
<feature type="repeat" description="RCC1" evidence="3">
    <location>
        <begin position="379"/>
        <end position="432"/>
    </location>
</feature>